<feature type="non-terminal residue" evidence="2">
    <location>
        <position position="1"/>
    </location>
</feature>
<dbReference type="InterPro" id="IPR027417">
    <property type="entry name" value="P-loop_NTPase"/>
</dbReference>
<evidence type="ECO:0000313" key="3">
    <source>
        <dbReference type="Proteomes" id="UP001219525"/>
    </source>
</evidence>
<gene>
    <name evidence="2" type="ORF">GGX14DRAFT_299489</name>
</gene>
<comment type="caution">
    <text evidence="2">The sequence shown here is derived from an EMBL/GenBank/DDBJ whole genome shotgun (WGS) entry which is preliminary data.</text>
</comment>
<feature type="domain" description="Helicase C-terminal" evidence="1">
    <location>
        <begin position="2"/>
        <end position="76"/>
    </location>
</feature>
<dbReference type="SUPFAM" id="SSF52540">
    <property type="entry name" value="P-loop containing nucleoside triphosphate hydrolases"/>
    <property type="match status" value="1"/>
</dbReference>
<reference evidence="2" key="1">
    <citation type="submission" date="2023-03" db="EMBL/GenBank/DDBJ databases">
        <title>Massive genome expansion in bonnet fungi (Mycena s.s.) driven by repeated elements and novel gene families across ecological guilds.</title>
        <authorList>
            <consortium name="Lawrence Berkeley National Laboratory"/>
            <person name="Harder C.B."/>
            <person name="Miyauchi S."/>
            <person name="Viragh M."/>
            <person name="Kuo A."/>
            <person name="Thoen E."/>
            <person name="Andreopoulos B."/>
            <person name="Lu D."/>
            <person name="Skrede I."/>
            <person name="Drula E."/>
            <person name="Henrissat B."/>
            <person name="Morin E."/>
            <person name="Kohler A."/>
            <person name="Barry K."/>
            <person name="LaButti K."/>
            <person name="Morin E."/>
            <person name="Salamov A."/>
            <person name="Lipzen A."/>
            <person name="Mereny Z."/>
            <person name="Hegedus B."/>
            <person name="Baldrian P."/>
            <person name="Stursova M."/>
            <person name="Weitz H."/>
            <person name="Taylor A."/>
            <person name="Grigoriev I.V."/>
            <person name="Nagy L.G."/>
            <person name="Martin F."/>
            <person name="Kauserud H."/>
        </authorList>
    </citation>
    <scope>NUCLEOTIDE SEQUENCE</scope>
    <source>
        <strain evidence="2">9144</strain>
    </source>
</reference>
<evidence type="ECO:0000259" key="1">
    <source>
        <dbReference type="Pfam" id="PF00271"/>
    </source>
</evidence>
<protein>
    <recommendedName>
        <fullName evidence="1">Helicase C-terminal domain-containing protein</fullName>
    </recommendedName>
</protein>
<organism evidence="2 3">
    <name type="scientific">Mycena pura</name>
    <dbReference type="NCBI Taxonomy" id="153505"/>
    <lineage>
        <taxon>Eukaryota</taxon>
        <taxon>Fungi</taxon>
        <taxon>Dikarya</taxon>
        <taxon>Basidiomycota</taxon>
        <taxon>Agaricomycotina</taxon>
        <taxon>Agaricomycetes</taxon>
        <taxon>Agaricomycetidae</taxon>
        <taxon>Agaricales</taxon>
        <taxon>Marasmiineae</taxon>
        <taxon>Mycenaceae</taxon>
        <taxon>Mycena</taxon>
    </lineage>
</organism>
<dbReference type="AlphaFoldDB" id="A0AAD6Y9H6"/>
<name>A0AAD6Y9H6_9AGAR</name>
<dbReference type="Proteomes" id="UP001219525">
    <property type="component" value="Unassembled WGS sequence"/>
</dbReference>
<feature type="non-terminal residue" evidence="2">
    <location>
        <position position="78"/>
    </location>
</feature>
<accession>A0AAD6Y9H6</accession>
<dbReference type="Pfam" id="PF00271">
    <property type="entry name" value="Helicase_C"/>
    <property type="match status" value="1"/>
</dbReference>
<dbReference type="InterPro" id="IPR001650">
    <property type="entry name" value="Helicase_C-like"/>
</dbReference>
<keyword evidence="3" id="KW-1185">Reference proteome</keyword>
<sequence length="78" mass="8765">PKCLFYFDTIEACATAVETLRKCLPAHLRPLVQTFKSTLSELAKQQIWDRFKRGEIRILCATDAAGMGCNVADVIYTI</sequence>
<evidence type="ECO:0000313" key="2">
    <source>
        <dbReference type="EMBL" id="KAJ7200789.1"/>
    </source>
</evidence>
<dbReference type="EMBL" id="JARJCW010000061">
    <property type="protein sequence ID" value="KAJ7200789.1"/>
    <property type="molecule type" value="Genomic_DNA"/>
</dbReference>
<dbReference type="Gene3D" id="3.40.50.300">
    <property type="entry name" value="P-loop containing nucleotide triphosphate hydrolases"/>
    <property type="match status" value="1"/>
</dbReference>
<proteinExistence type="predicted"/>